<keyword evidence="4" id="KW-0255">Endonuclease</keyword>
<dbReference type="InterPro" id="IPR043502">
    <property type="entry name" value="DNA/RNA_pol_sf"/>
</dbReference>
<dbReference type="Proteomes" id="UP000887159">
    <property type="component" value="Unassembled WGS sequence"/>
</dbReference>
<name>A0A8X6VGX8_TRICX</name>
<dbReference type="InterPro" id="IPR050951">
    <property type="entry name" value="Retrovirus_Pol_polyprotein"/>
</dbReference>
<keyword evidence="2" id="KW-0548">Nucleotidyltransferase</keyword>
<keyword evidence="9" id="KW-1185">Reference proteome</keyword>
<dbReference type="SUPFAM" id="SSF56672">
    <property type="entry name" value="DNA/RNA polymerases"/>
    <property type="match status" value="1"/>
</dbReference>
<dbReference type="InterPro" id="IPR041373">
    <property type="entry name" value="RT_RNaseH"/>
</dbReference>
<reference evidence="8" key="1">
    <citation type="submission" date="2020-08" db="EMBL/GenBank/DDBJ databases">
        <title>Multicomponent nature underlies the extraordinary mechanical properties of spider dragline silk.</title>
        <authorList>
            <person name="Kono N."/>
            <person name="Nakamura H."/>
            <person name="Mori M."/>
            <person name="Yoshida Y."/>
            <person name="Ohtoshi R."/>
            <person name="Malay A.D."/>
            <person name="Moran D.A.P."/>
            <person name="Tomita M."/>
            <person name="Numata K."/>
            <person name="Arakawa K."/>
        </authorList>
    </citation>
    <scope>NUCLEOTIDE SEQUENCE</scope>
</reference>
<dbReference type="Gene3D" id="3.10.20.370">
    <property type="match status" value="1"/>
</dbReference>
<dbReference type="GO" id="GO:0003964">
    <property type="term" value="F:RNA-directed DNA polymerase activity"/>
    <property type="evidence" value="ECO:0007669"/>
    <property type="project" value="UniProtKB-KW"/>
</dbReference>
<evidence type="ECO:0000256" key="5">
    <source>
        <dbReference type="ARBA" id="ARBA00022801"/>
    </source>
</evidence>
<keyword evidence="5" id="KW-0378">Hydrolase</keyword>
<evidence type="ECO:0000259" key="7">
    <source>
        <dbReference type="Pfam" id="PF17917"/>
    </source>
</evidence>
<keyword evidence="1" id="KW-0808">Transferase</keyword>
<dbReference type="GO" id="GO:0016787">
    <property type="term" value="F:hydrolase activity"/>
    <property type="evidence" value="ECO:0007669"/>
    <property type="project" value="UniProtKB-KW"/>
</dbReference>
<comment type="caution">
    <text evidence="8">The sequence shown here is derived from an EMBL/GenBank/DDBJ whole genome shotgun (WGS) entry which is preliminary data.</text>
</comment>
<dbReference type="AlphaFoldDB" id="A0A8X6VGX8"/>
<evidence type="ECO:0000256" key="4">
    <source>
        <dbReference type="ARBA" id="ARBA00022759"/>
    </source>
</evidence>
<organism evidence="8 9">
    <name type="scientific">Trichonephila clavipes</name>
    <name type="common">Golden silk orbweaver</name>
    <name type="synonym">Nephila clavipes</name>
    <dbReference type="NCBI Taxonomy" id="2585209"/>
    <lineage>
        <taxon>Eukaryota</taxon>
        <taxon>Metazoa</taxon>
        <taxon>Ecdysozoa</taxon>
        <taxon>Arthropoda</taxon>
        <taxon>Chelicerata</taxon>
        <taxon>Arachnida</taxon>
        <taxon>Araneae</taxon>
        <taxon>Araneomorphae</taxon>
        <taxon>Entelegynae</taxon>
        <taxon>Araneoidea</taxon>
        <taxon>Nephilidae</taxon>
        <taxon>Trichonephila</taxon>
    </lineage>
</organism>
<proteinExistence type="predicted"/>
<accession>A0A8X6VGX8</accession>
<evidence type="ECO:0000256" key="1">
    <source>
        <dbReference type="ARBA" id="ARBA00022679"/>
    </source>
</evidence>
<protein>
    <submittedName>
        <fullName evidence="8">Polyprotein</fullName>
    </submittedName>
</protein>
<evidence type="ECO:0000313" key="9">
    <source>
        <dbReference type="Proteomes" id="UP000887159"/>
    </source>
</evidence>
<dbReference type="EMBL" id="BMAU01021348">
    <property type="protein sequence ID" value="GFY18202.1"/>
    <property type="molecule type" value="Genomic_DNA"/>
</dbReference>
<dbReference type="PANTHER" id="PTHR37984:SF5">
    <property type="entry name" value="PROTEIN NYNRIN-LIKE"/>
    <property type="match status" value="1"/>
</dbReference>
<keyword evidence="6" id="KW-0695">RNA-directed DNA polymerase</keyword>
<keyword evidence="3" id="KW-0540">Nuclease</keyword>
<gene>
    <name evidence="8" type="primary">pol</name>
    <name evidence="8" type="ORF">TNCV_2046081</name>
</gene>
<evidence type="ECO:0000256" key="6">
    <source>
        <dbReference type="ARBA" id="ARBA00022918"/>
    </source>
</evidence>
<sequence>MAVVDSWAARHEFDHSAVENPPSIIVDVSENSVGGVLQQYVNNHWQLLAFFSMRLTPIYKRYSTYNRELFAMHSTGKHFQYDLQDRQLTIFTDHKALIFAFKQPSNKASQRYLQYLEFITQYRTTVRHTLRNIENSDPRRKLSTIAKICK</sequence>
<dbReference type="GO" id="GO:0004519">
    <property type="term" value="F:endonuclease activity"/>
    <property type="evidence" value="ECO:0007669"/>
    <property type="project" value="UniProtKB-KW"/>
</dbReference>
<dbReference type="PANTHER" id="PTHR37984">
    <property type="entry name" value="PROTEIN CBG26694"/>
    <property type="match status" value="1"/>
</dbReference>
<dbReference type="Pfam" id="PF17917">
    <property type="entry name" value="RT_RNaseH"/>
    <property type="match status" value="1"/>
</dbReference>
<evidence type="ECO:0000256" key="2">
    <source>
        <dbReference type="ARBA" id="ARBA00022695"/>
    </source>
</evidence>
<evidence type="ECO:0000256" key="3">
    <source>
        <dbReference type="ARBA" id="ARBA00022722"/>
    </source>
</evidence>
<feature type="domain" description="Reverse transcriptase RNase H-like" evidence="7">
    <location>
        <begin position="20"/>
        <end position="122"/>
    </location>
</feature>
<evidence type="ECO:0000313" key="8">
    <source>
        <dbReference type="EMBL" id="GFY18202.1"/>
    </source>
</evidence>